<dbReference type="InterPro" id="IPR022088">
    <property type="entry name" value="Intraflagellar_transp_cmplxB"/>
</dbReference>
<accession>A0AAV1JHE1</accession>
<protein>
    <recommendedName>
        <fullName evidence="3">Intraflagellar transport protein 46 homolog</fullName>
    </recommendedName>
</protein>
<gene>
    <name evidence="9" type="ORF">LNINA_LOCUS6937</name>
</gene>
<feature type="compositionally biased region" description="Basic and acidic residues" evidence="8">
    <location>
        <begin position="107"/>
        <end position="132"/>
    </location>
</feature>
<feature type="region of interest" description="Disordered" evidence="8">
    <location>
        <begin position="70"/>
        <end position="179"/>
    </location>
</feature>
<keyword evidence="4" id="KW-0963">Cytoplasm</keyword>
<feature type="compositionally biased region" description="Polar residues" evidence="8">
    <location>
        <begin position="133"/>
        <end position="146"/>
    </location>
</feature>
<evidence type="ECO:0000313" key="10">
    <source>
        <dbReference type="Proteomes" id="UP001497472"/>
    </source>
</evidence>
<evidence type="ECO:0000256" key="2">
    <source>
        <dbReference type="ARBA" id="ARBA00007700"/>
    </source>
</evidence>
<evidence type="ECO:0000313" key="9">
    <source>
        <dbReference type="EMBL" id="CAK1547461.1"/>
    </source>
</evidence>
<reference evidence="9 10" key="1">
    <citation type="submission" date="2023-11" db="EMBL/GenBank/DDBJ databases">
        <authorList>
            <person name="Okamura Y."/>
        </authorList>
    </citation>
    <scope>NUCLEOTIDE SEQUENCE [LARGE SCALE GENOMIC DNA]</scope>
</reference>
<comment type="subcellular location">
    <subcellularLocation>
        <location evidence="1">Cytoplasm</location>
        <location evidence="1">Cytoskeleton</location>
        <location evidence="1">Cilium basal body</location>
    </subcellularLocation>
</comment>
<organism evidence="9 10">
    <name type="scientific">Leptosia nina</name>
    <dbReference type="NCBI Taxonomy" id="320188"/>
    <lineage>
        <taxon>Eukaryota</taxon>
        <taxon>Metazoa</taxon>
        <taxon>Ecdysozoa</taxon>
        <taxon>Arthropoda</taxon>
        <taxon>Hexapoda</taxon>
        <taxon>Insecta</taxon>
        <taxon>Pterygota</taxon>
        <taxon>Neoptera</taxon>
        <taxon>Endopterygota</taxon>
        <taxon>Lepidoptera</taxon>
        <taxon>Glossata</taxon>
        <taxon>Ditrysia</taxon>
        <taxon>Papilionoidea</taxon>
        <taxon>Pieridae</taxon>
        <taxon>Pierinae</taxon>
        <taxon>Leptosia</taxon>
    </lineage>
</organism>
<sequence>MVPFRTNRSQKTDEDSSFYLHLQSGSLLSQLVAMATDNKHCQTLSITPEVHTDDFQQGMYDETIEVNAQEIESPNSEEESPKMSKFNPPVRHTARHDFDSDSESESSPEKFEFSEEDQSPDRQSKHSDKDNQQVKQAKNTSELSRQSSRRHDSSNSETDSGDLEADLNRPEPVLPVAGSGKKRGVVIPAEGAYDPKQFADLKVPPEMDNIFQYIMKYTPQKIDIEFKLQPFVPEYVPAVGDTDAFIKVTAPACGLRAEPLAERALQFIDNLGLTILDEPSAEQSDSALLHLQLRAISKTSSAKSTLLTKKIEDAENNPKAIDRWIKDVSELHMSKPAPTVTYTTKMPDIDSLMEEWPESMEESLNEVGFPPASLDCTLSQYVDIVCALFDIPVAGDTLNDRIEALHLLFSLYSAVKNSQLYADRLKEEKG</sequence>
<keyword evidence="7" id="KW-0966">Cell projection</keyword>
<keyword evidence="6" id="KW-0206">Cytoskeleton</keyword>
<dbReference type="GO" id="GO:0042073">
    <property type="term" value="P:intraciliary transport"/>
    <property type="evidence" value="ECO:0007669"/>
    <property type="project" value="InterPro"/>
</dbReference>
<comment type="caution">
    <text evidence="9">The sequence shown here is derived from an EMBL/GenBank/DDBJ whole genome shotgun (WGS) entry which is preliminary data.</text>
</comment>
<evidence type="ECO:0000256" key="3">
    <source>
        <dbReference type="ARBA" id="ARBA00017206"/>
    </source>
</evidence>
<dbReference type="Proteomes" id="UP001497472">
    <property type="component" value="Unassembled WGS sequence"/>
</dbReference>
<evidence type="ECO:0000256" key="6">
    <source>
        <dbReference type="ARBA" id="ARBA00023212"/>
    </source>
</evidence>
<dbReference type="AlphaFoldDB" id="A0AAV1JHE1"/>
<dbReference type="GO" id="GO:0030992">
    <property type="term" value="C:intraciliary transport particle B"/>
    <property type="evidence" value="ECO:0007669"/>
    <property type="project" value="TreeGrafter"/>
</dbReference>
<dbReference type="PANTHER" id="PTHR13376">
    <property type="entry name" value="INTRAFLAGELLAR TRANSPORT PROTEIN 46 HOMOLOG"/>
    <property type="match status" value="1"/>
</dbReference>
<name>A0AAV1JHE1_9NEOP</name>
<dbReference type="PANTHER" id="PTHR13376:SF0">
    <property type="entry name" value="INTRAFLAGELLAR TRANSPORT PROTEIN 46 HOMOLOG"/>
    <property type="match status" value="1"/>
</dbReference>
<comment type="similarity">
    <text evidence="2">Belongs to the IFT46 family.</text>
</comment>
<evidence type="ECO:0000256" key="5">
    <source>
        <dbReference type="ARBA" id="ARBA00023069"/>
    </source>
</evidence>
<dbReference type="GO" id="GO:0005815">
    <property type="term" value="C:microtubule organizing center"/>
    <property type="evidence" value="ECO:0007669"/>
    <property type="project" value="TreeGrafter"/>
</dbReference>
<proteinExistence type="inferred from homology"/>
<keyword evidence="5" id="KW-0969">Cilium</keyword>
<dbReference type="Pfam" id="PF12317">
    <property type="entry name" value="IFT46_B_C"/>
    <property type="match status" value="1"/>
</dbReference>
<dbReference type="GO" id="GO:0060271">
    <property type="term" value="P:cilium assembly"/>
    <property type="evidence" value="ECO:0007669"/>
    <property type="project" value="TreeGrafter"/>
</dbReference>
<dbReference type="EMBL" id="CAVLEF010000009">
    <property type="protein sequence ID" value="CAK1547461.1"/>
    <property type="molecule type" value="Genomic_DNA"/>
</dbReference>
<evidence type="ECO:0000256" key="4">
    <source>
        <dbReference type="ARBA" id="ARBA00022490"/>
    </source>
</evidence>
<evidence type="ECO:0000256" key="7">
    <source>
        <dbReference type="ARBA" id="ARBA00023273"/>
    </source>
</evidence>
<keyword evidence="10" id="KW-1185">Reference proteome</keyword>
<dbReference type="GO" id="GO:0031514">
    <property type="term" value="C:motile cilium"/>
    <property type="evidence" value="ECO:0007669"/>
    <property type="project" value="TreeGrafter"/>
</dbReference>
<evidence type="ECO:0000256" key="1">
    <source>
        <dbReference type="ARBA" id="ARBA00004120"/>
    </source>
</evidence>
<evidence type="ECO:0000256" key="8">
    <source>
        <dbReference type="SAM" id="MobiDB-lite"/>
    </source>
</evidence>